<sequence length="58" mass="6355">MGEKRTRIGGTMRRHPMDGSAGAEPRPVQQDWLTDLLTRVKLPACLLLGLGLLLLMVA</sequence>
<accession>A0ABT3NSH2</accession>
<evidence type="ECO:0000313" key="2">
    <source>
        <dbReference type="EMBL" id="MCW8085109.1"/>
    </source>
</evidence>
<dbReference type="Proteomes" id="UP001526430">
    <property type="component" value="Unassembled WGS sequence"/>
</dbReference>
<gene>
    <name evidence="2" type="ORF">OF850_05685</name>
</gene>
<organism evidence="2 3">
    <name type="scientific">Sabulicella glaciei</name>
    <dbReference type="NCBI Taxonomy" id="2984948"/>
    <lineage>
        <taxon>Bacteria</taxon>
        <taxon>Pseudomonadati</taxon>
        <taxon>Pseudomonadota</taxon>
        <taxon>Alphaproteobacteria</taxon>
        <taxon>Acetobacterales</taxon>
        <taxon>Acetobacteraceae</taxon>
        <taxon>Sabulicella</taxon>
    </lineage>
</organism>
<reference evidence="2 3" key="1">
    <citation type="submission" date="2022-10" db="EMBL/GenBank/DDBJ databases">
        <title>Roseococcus glaciei nov., sp. nov., isolated from glacier.</title>
        <authorList>
            <person name="Liu Q."/>
            <person name="Xin Y.-H."/>
        </authorList>
    </citation>
    <scope>NUCLEOTIDE SEQUENCE [LARGE SCALE GENOMIC DNA]</scope>
    <source>
        <strain evidence="2 3">MDT2-1-1</strain>
    </source>
</reference>
<proteinExistence type="predicted"/>
<dbReference type="RefSeq" id="WP_301588954.1">
    <property type="nucleotide sequence ID" value="NZ_JAPFQI010000002.1"/>
</dbReference>
<keyword evidence="3" id="KW-1185">Reference proteome</keyword>
<name>A0ABT3NSH2_9PROT</name>
<evidence type="ECO:0000313" key="3">
    <source>
        <dbReference type="Proteomes" id="UP001526430"/>
    </source>
</evidence>
<protein>
    <submittedName>
        <fullName evidence="2">Uncharacterized protein</fullName>
    </submittedName>
</protein>
<evidence type="ECO:0000256" key="1">
    <source>
        <dbReference type="SAM" id="MobiDB-lite"/>
    </source>
</evidence>
<feature type="region of interest" description="Disordered" evidence="1">
    <location>
        <begin position="1"/>
        <end position="26"/>
    </location>
</feature>
<dbReference type="EMBL" id="JAPFQI010000002">
    <property type="protein sequence ID" value="MCW8085109.1"/>
    <property type="molecule type" value="Genomic_DNA"/>
</dbReference>
<comment type="caution">
    <text evidence="2">The sequence shown here is derived from an EMBL/GenBank/DDBJ whole genome shotgun (WGS) entry which is preliminary data.</text>
</comment>